<dbReference type="HAMAP" id="MF_00073">
    <property type="entry name" value="NusB"/>
    <property type="match status" value="1"/>
</dbReference>
<comment type="function">
    <text evidence="6">Involved in transcription antitermination. Required for transcription of ribosomal RNA (rRNA) genes. Binds specifically to the boxA antiterminator sequence of the ribosomal RNA (rrn) operons.</text>
</comment>
<keyword evidence="4 6" id="KW-0805">Transcription regulation</keyword>
<keyword evidence="2 6" id="KW-0889">Transcription antitermination</keyword>
<comment type="caution">
    <text evidence="8">The sequence shown here is derived from an EMBL/GenBank/DDBJ whole genome shotgun (WGS) entry which is preliminary data.</text>
</comment>
<dbReference type="AlphaFoldDB" id="A0A511BBT4"/>
<dbReference type="Pfam" id="PF01029">
    <property type="entry name" value="NusB"/>
    <property type="match status" value="1"/>
</dbReference>
<comment type="similarity">
    <text evidence="1 6">Belongs to the NusB family.</text>
</comment>
<dbReference type="InterPro" id="IPR035926">
    <property type="entry name" value="NusB-like_sf"/>
</dbReference>
<name>A0A511BBT4_9PROT</name>
<dbReference type="OrthoDB" id="9797817at2"/>
<dbReference type="GO" id="GO:0031564">
    <property type="term" value="P:transcription antitermination"/>
    <property type="evidence" value="ECO:0007669"/>
    <property type="project" value="UniProtKB-KW"/>
</dbReference>
<keyword evidence="5 6" id="KW-0804">Transcription</keyword>
<organism evidence="8 9">
    <name type="scientific">Gluconobacter kanchanaburiensis NBRC 103587</name>
    <dbReference type="NCBI Taxonomy" id="1307948"/>
    <lineage>
        <taxon>Bacteria</taxon>
        <taxon>Pseudomonadati</taxon>
        <taxon>Pseudomonadota</taxon>
        <taxon>Alphaproteobacteria</taxon>
        <taxon>Acetobacterales</taxon>
        <taxon>Acetobacteraceae</taxon>
        <taxon>Gluconobacter</taxon>
    </lineage>
</organism>
<dbReference type="NCBIfam" id="TIGR01951">
    <property type="entry name" value="nusB"/>
    <property type="match status" value="1"/>
</dbReference>
<dbReference type="InterPro" id="IPR011605">
    <property type="entry name" value="NusB_fam"/>
</dbReference>
<evidence type="ECO:0000256" key="1">
    <source>
        <dbReference type="ARBA" id="ARBA00005952"/>
    </source>
</evidence>
<dbReference type="Gene3D" id="1.10.940.10">
    <property type="entry name" value="NusB-like"/>
    <property type="match status" value="1"/>
</dbReference>
<reference evidence="8 9" key="1">
    <citation type="submission" date="2019-07" db="EMBL/GenBank/DDBJ databases">
        <title>Whole genome shotgun sequence of Gluconobacter kanchanaburiensis NBRC 103587.</title>
        <authorList>
            <person name="Hosoyama A."/>
            <person name="Uohara A."/>
            <person name="Ohji S."/>
            <person name="Ichikawa N."/>
        </authorList>
    </citation>
    <scope>NUCLEOTIDE SEQUENCE [LARGE SCALE GENOMIC DNA]</scope>
    <source>
        <strain evidence="8 9">NBRC 103587</strain>
    </source>
</reference>
<evidence type="ECO:0000256" key="6">
    <source>
        <dbReference type="HAMAP-Rule" id="MF_00073"/>
    </source>
</evidence>
<accession>A0A511BBT4</accession>
<protein>
    <recommendedName>
        <fullName evidence="6">Transcription antitermination protein NusB</fullName>
    </recommendedName>
    <alternativeName>
        <fullName evidence="6">Antitermination factor NusB</fullName>
    </alternativeName>
</protein>
<evidence type="ECO:0000256" key="5">
    <source>
        <dbReference type="ARBA" id="ARBA00023163"/>
    </source>
</evidence>
<evidence type="ECO:0000313" key="9">
    <source>
        <dbReference type="Proteomes" id="UP000321079"/>
    </source>
</evidence>
<dbReference type="GO" id="GO:0005829">
    <property type="term" value="C:cytosol"/>
    <property type="evidence" value="ECO:0007669"/>
    <property type="project" value="TreeGrafter"/>
</dbReference>
<dbReference type="EMBL" id="BJVA01000019">
    <property type="protein sequence ID" value="GEK97242.1"/>
    <property type="molecule type" value="Genomic_DNA"/>
</dbReference>
<sequence length="161" mass="17787">MTATDAPAANPTRRSRTIARVAAVQGLFQCEQSGDTAETVISQFIRHRRVSSTASFEDGHIPDADLKLFQEIMLGVTRRQDEIDAKLGDVLPEQWPLPRLDPVLRALLRGAVFELIGTDTPDRIIINEYLDVAHGFFSGDEPKMVNGILDTLSRRSETGNA</sequence>
<evidence type="ECO:0000256" key="3">
    <source>
        <dbReference type="ARBA" id="ARBA00022884"/>
    </source>
</evidence>
<evidence type="ECO:0000256" key="2">
    <source>
        <dbReference type="ARBA" id="ARBA00022814"/>
    </source>
</evidence>
<dbReference type="InterPro" id="IPR006027">
    <property type="entry name" value="NusB_RsmB_TIM44"/>
</dbReference>
<evidence type="ECO:0000256" key="4">
    <source>
        <dbReference type="ARBA" id="ARBA00023015"/>
    </source>
</evidence>
<evidence type="ECO:0000259" key="7">
    <source>
        <dbReference type="Pfam" id="PF01029"/>
    </source>
</evidence>
<feature type="domain" description="NusB/RsmB/TIM44" evidence="7">
    <location>
        <begin position="18"/>
        <end position="154"/>
    </location>
</feature>
<dbReference type="GO" id="GO:0006353">
    <property type="term" value="P:DNA-templated transcription termination"/>
    <property type="evidence" value="ECO:0007669"/>
    <property type="project" value="UniProtKB-UniRule"/>
</dbReference>
<dbReference type="PANTHER" id="PTHR11078:SF3">
    <property type="entry name" value="ANTITERMINATION NUSB DOMAIN-CONTAINING PROTEIN"/>
    <property type="match status" value="1"/>
</dbReference>
<dbReference type="RefSeq" id="WP_146863482.1">
    <property type="nucleotide sequence ID" value="NZ_BARK01000029.1"/>
</dbReference>
<proteinExistence type="inferred from homology"/>
<dbReference type="Proteomes" id="UP000321079">
    <property type="component" value="Unassembled WGS sequence"/>
</dbReference>
<dbReference type="GO" id="GO:0003723">
    <property type="term" value="F:RNA binding"/>
    <property type="evidence" value="ECO:0007669"/>
    <property type="project" value="UniProtKB-UniRule"/>
</dbReference>
<dbReference type="PANTHER" id="PTHR11078">
    <property type="entry name" value="N UTILIZATION SUBSTANCE PROTEIN B-RELATED"/>
    <property type="match status" value="1"/>
</dbReference>
<gene>
    <name evidence="6 8" type="primary">nusB</name>
    <name evidence="8" type="ORF">GKA01_24390</name>
</gene>
<evidence type="ECO:0000313" key="8">
    <source>
        <dbReference type="EMBL" id="GEK97242.1"/>
    </source>
</evidence>
<keyword evidence="3 6" id="KW-0694">RNA-binding</keyword>
<keyword evidence="9" id="KW-1185">Reference proteome</keyword>
<dbReference type="SUPFAM" id="SSF48013">
    <property type="entry name" value="NusB-like"/>
    <property type="match status" value="1"/>
</dbReference>